<dbReference type="Pfam" id="PF04972">
    <property type="entry name" value="BON"/>
    <property type="match status" value="1"/>
</dbReference>
<evidence type="ECO:0000259" key="4">
    <source>
        <dbReference type="PROSITE" id="PS51371"/>
    </source>
</evidence>
<dbReference type="PROSITE" id="PS51371">
    <property type="entry name" value="CBS"/>
    <property type="match status" value="2"/>
</dbReference>
<dbReference type="InterPro" id="IPR051257">
    <property type="entry name" value="Diverse_CBS-Domain"/>
</dbReference>
<evidence type="ECO:0000256" key="2">
    <source>
        <dbReference type="PROSITE-ProRule" id="PRU00703"/>
    </source>
</evidence>
<dbReference type="InterPro" id="IPR007055">
    <property type="entry name" value="BON_dom"/>
</dbReference>
<reference evidence="6" key="1">
    <citation type="submission" date="2016-10" db="EMBL/GenBank/DDBJ databases">
        <authorList>
            <person name="Varghese N."/>
            <person name="Submissions S."/>
        </authorList>
    </citation>
    <scope>NUCLEOTIDE SEQUENCE [LARGE SCALE GENOMIC DNA]</scope>
    <source>
        <strain evidence="6">DSM 44260</strain>
    </source>
</reference>
<dbReference type="InterPro" id="IPR017080">
    <property type="entry name" value="UCP036990_CBS_BON"/>
</dbReference>
<evidence type="ECO:0000256" key="1">
    <source>
        <dbReference type="ARBA" id="ARBA00023122"/>
    </source>
</evidence>
<gene>
    <name evidence="5" type="ORF">SAMN04487818_112170</name>
</gene>
<dbReference type="PIRSF" id="PIRSF036990">
    <property type="entry name" value="UCP036990_CBS_BON"/>
    <property type="match status" value="1"/>
</dbReference>
<sequence length="224" mass="24117">MVTDPAAATPETGFVDLVRLMTERGVGALPVVDADGHVLGVVSESDLIAKESVRERPRAALALLHRHAERVKSRGTTAGELMTSPAVTVPRDATVPHAARLMADHRVRRLPVVDADGVLVGVVDQGDLLRVFLRPDDAIAEEIAAEVFLRAMGLSPAAVAIRVDAGLVHLEGQVERRSWVAVIDSLTRAVDGVVDLRNQLTYQWDDTGVTIPEAMVVDITHEPR</sequence>
<dbReference type="PROSITE" id="PS50914">
    <property type="entry name" value="BON"/>
    <property type="match status" value="1"/>
</dbReference>
<dbReference type="EMBL" id="FOGI01000012">
    <property type="protein sequence ID" value="SES40209.1"/>
    <property type="molecule type" value="Genomic_DNA"/>
</dbReference>
<dbReference type="Gene3D" id="3.10.580.10">
    <property type="entry name" value="CBS-domain"/>
    <property type="match status" value="1"/>
</dbReference>
<dbReference type="STRING" id="155974.SAMN04487818_112170"/>
<organism evidence="5 6">
    <name type="scientific">Actinokineospora terrae</name>
    <dbReference type="NCBI Taxonomy" id="155974"/>
    <lineage>
        <taxon>Bacteria</taxon>
        <taxon>Bacillati</taxon>
        <taxon>Actinomycetota</taxon>
        <taxon>Actinomycetes</taxon>
        <taxon>Pseudonocardiales</taxon>
        <taxon>Pseudonocardiaceae</taxon>
        <taxon>Actinokineospora</taxon>
    </lineage>
</organism>
<evidence type="ECO:0000313" key="6">
    <source>
        <dbReference type="Proteomes" id="UP000199051"/>
    </source>
</evidence>
<keyword evidence="6" id="KW-1185">Reference proteome</keyword>
<dbReference type="Gene3D" id="3.30.1340.30">
    <property type="match status" value="1"/>
</dbReference>
<keyword evidence="1 2" id="KW-0129">CBS domain</keyword>
<dbReference type="SUPFAM" id="SSF54631">
    <property type="entry name" value="CBS-domain pair"/>
    <property type="match status" value="1"/>
</dbReference>
<feature type="domain" description="BON" evidence="3">
    <location>
        <begin position="136"/>
        <end position="204"/>
    </location>
</feature>
<name>A0A1H9X291_9PSEU</name>
<evidence type="ECO:0000259" key="3">
    <source>
        <dbReference type="PROSITE" id="PS50914"/>
    </source>
</evidence>
<dbReference type="PANTHER" id="PTHR43080">
    <property type="entry name" value="CBS DOMAIN-CONTAINING PROTEIN CBSX3, MITOCHONDRIAL"/>
    <property type="match status" value="1"/>
</dbReference>
<dbReference type="AlphaFoldDB" id="A0A1H9X291"/>
<feature type="domain" description="CBS" evidence="4">
    <location>
        <begin position="1"/>
        <end position="58"/>
    </location>
</feature>
<accession>A0A1H9X291</accession>
<proteinExistence type="predicted"/>
<feature type="domain" description="CBS" evidence="4">
    <location>
        <begin position="82"/>
        <end position="138"/>
    </location>
</feature>
<dbReference type="Proteomes" id="UP000199051">
    <property type="component" value="Unassembled WGS sequence"/>
</dbReference>
<evidence type="ECO:0000313" key="5">
    <source>
        <dbReference type="EMBL" id="SES40209.1"/>
    </source>
</evidence>
<protein>
    <submittedName>
        <fullName evidence="5">BON domain-containing protein</fullName>
    </submittedName>
</protein>
<dbReference type="Pfam" id="PF00571">
    <property type="entry name" value="CBS"/>
    <property type="match status" value="2"/>
</dbReference>
<dbReference type="InterPro" id="IPR046342">
    <property type="entry name" value="CBS_dom_sf"/>
</dbReference>
<dbReference type="SMART" id="SM00116">
    <property type="entry name" value="CBS"/>
    <property type="match status" value="2"/>
</dbReference>
<dbReference type="PANTHER" id="PTHR43080:SF29">
    <property type="entry name" value="OS02G0818000 PROTEIN"/>
    <property type="match status" value="1"/>
</dbReference>
<dbReference type="InterPro" id="IPR000644">
    <property type="entry name" value="CBS_dom"/>
</dbReference>
<dbReference type="CDD" id="cd04586">
    <property type="entry name" value="CBS_pair_BON_assoc"/>
    <property type="match status" value="1"/>
</dbReference>